<accession>A0A327X4N0</accession>
<protein>
    <submittedName>
        <fullName evidence="1">Uncharacterized protein</fullName>
    </submittedName>
</protein>
<evidence type="ECO:0000313" key="2">
    <source>
        <dbReference type="Proteomes" id="UP000248790"/>
    </source>
</evidence>
<sequence length="497" mass="54578">MNRATEASNKLSDAIGISTLEGKHEYYGAPLLSARTVDLKTGQVTNGPREMISQNALEQGKTYEWESVGMLDQGVPAKMAVTLDINQVSQKYPSLSFKQGAMPIAPTEYDIVLESDGLLSYKNARCYLTTNQLSLMTEANLGKLGVSTATQPLRKEEAVQQLPKMLPTHVKVLELPNVLLGLVAGLDENDKWSENKQFKLIQFDPTGKVLKKTDLTFEFVRNVAFADVVRDRDGQPKGALYIFSGLLSTAGKKHRDPVENRFNVVYVGLDGDVQYRYDLEYGDPDNRRGLNPILALEENGQVNLLSVNLNKNLKPVIEKITLNEKGKVAAVPVTMPLKGNSMDYFIGMNPNRQLTRINGNICYITQKAESHETPSPTGIGKLTTWTYGPVHVLLLKPDFSLLSAGMIPLAPSASPAQIEAIPSADGAPRLLVTTAHGNQFVTLSETPVVTNVTPKGGIVPATMTQRPNYVWNASEQKYIFVYETTKLGEARLVEVSL</sequence>
<evidence type="ECO:0000313" key="1">
    <source>
        <dbReference type="EMBL" id="RAK00033.1"/>
    </source>
</evidence>
<organism evidence="1 2">
    <name type="scientific">Larkinella arboricola</name>
    <dbReference type="NCBI Taxonomy" id="643671"/>
    <lineage>
        <taxon>Bacteria</taxon>
        <taxon>Pseudomonadati</taxon>
        <taxon>Bacteroidota</taxon>
        <taxon>Cytophagia</taxon>
        <taxon>Cytophagales</taxon>
        <taxon>Spirosomataceae</taxon>
        <taxon>Larkinella</taxon>
    </lineage>
</organism>
<dbReference type="AlphaFoldDB" id="A0A327X4N0"/>
<name>A0A327X4N0_LARAB</name>
<dbReference type="Proteomes" id="UP000248790">
    <property type="component" value="Unassembled WGS sequence"/>
</dbReference>
<gene>
    <name evidence="1" type="ORF">LX87_01730</name>
</gene>
<proteinExistence type="predicted"/>
<reference evidence="1 2" key="1">
    <citation type="submission" date="2018-06" db="EMBL/GenBank/DDBJ databases">
        <title>Genomic Encyclopedia of Archaeal and Bacterial Type Strains, Phase II (KMG-II): from individual species to whole genera.</title>
        <authorList>
            <person name="Goeker M."/>
        </authorList>
    </citation>
    <scope>NUCLEOTIDE SEQUENCE [LARGE SCALE GENOMIC DNA]</scope>
    <source>
        <strain evidence="1 2">DSM 21851</strain>
    </source>
</reference>
<keyword evidence="2" id="KW-1185">Reference proteome</keyword>
<dbReference type="EMBL" id="QLMC01000002">
    <property type="protein sequence ID" value="RAK00033.1"/>
    <property type="molecule type" value="Genomic_DNA"/>
</dbReference>
<comment type="caution">
    <text evidence="1">The sequence shown here is derived from an EMBL/GenBank/DDBJ whole genome shotgun (WGS) entry which is preliminary data.</text>
</comment>